<reference evidence="9" key="1">
    <citation type="submission" date="2021-12" db="EMBL/GenBank/DDBJ databases">
        <authorList>
            <person name="King R."/>
        </authorList>
    </citation>
    <scope>NUCLEOTIDE SEQUENCE</scope>
</reference>
<protein>
    <recommendedName>
        <fullName evidence="8">MARVEL domain-containing protein</fullName>
    </recommendedName>
</protein>
<dbReference type="Pfam" id="PF01284">
    <property type="entry name" value="MARVEL"/>
    <property type="match status" value="1"/>
</dbReference>
<keyword evidence="4 7" id="KW-1133">Transmembrane helix</keyword>
<feature type="domain" description="MARVEL" evidence="8">
    <location>
        <begin position="10"/>
        <end position="186"/>
    </location>
</feature>
<evidence type="ECO:0000256" key="3">
    <source>
        <dbReference type="ARBA" id="ARBA00022692"/>
    </source>
</evidence>
<evidence type="ECO:0000256" key="1">
    <source>
        <dbReference type="ARBA" id="ARBA00004141"/>
    </source>
</evidence>
<feature type="transmembrane region" description="Helical" evidence="7">
    <location>
        <begin position="81"/>
        <end position="103"/>
    </location>
</feature>
<feature type="transmembrane region" description="Helical" evidence="7">
    <location>
        <begin position="168"/>
        <end position="188"/>
    </location>
</feature>
<evidence type="ECO:0000256" key="7">
    <source>
        <dbReference type="SAM" id="Phobius"/>
    </source>
</evidence>
<dbReference type="EMBL" id="OV121139">
    <property type="protein sequence ID" value="CAH0562172.1"/>
    <property type="molecule type" value="Genomic_DNA"/>
</dbReference>
<sequence length="205" mass="23150">MDLNFSAFQEPRGVMRILHFVFSICAFATITGFSGFVAIKCPNDNEFTYDYSYPYNFQLNLTEKAKCQVTVEGDFSSDAQFFVATGVLAMLYSIAIMAIYVKFDETYKSNNQWPLYDFIMTVIFGVLWLSSSAAWANSLLGLKNIVDSPFYNCKGCVATPGSYSSLNISVVFGFLNFFLWAADLWFLYKETAWFQGNPHQTDGGN</sequence>
<evidence type="ECO:0000313" key="10">
    <source>
        <dbReference type="Proteomes" id="UP001154078"/>
    </source>
</evidence>
<dbReference type="PANTHER" id="PTHR10306:SF17">
    <property type="entry name" value="MARVEL DOMAIN-CONTAINING PROTEIN"/>
    <property type="match status" value="1"/>
</dbReference>
<comment type="subcellular location">
    <subcellularLocation>
        <location evidence="1">Membrane</location>
        <topology evidence="1">Multi-pass membrane protein</topology>
    </subcellularLocation>
</comment>
<dbReference type="PANTHER" id="PTHR10306">
    <property type="entry name" value="SYNAPTOPHYSIN"/>
    <property type="match status" value="1"/>
</dbReference>
<proteinExistence type="inferred from homology"/>
<dbReference type="InterPro" id="IPR001285">
    <property type="entry name" value="Synaptophysin/porin"/>
</dbReference>
<keyword evidence="10" id="KW-1185">Reference proteome</keyword>
<dbReference type="GO" id="GO:0030672">
    <property type="term" value="C:synaptic vesicle membrane"/>
    <property type="evidence" value="ECO:0007669"/>
    <property type="project" value="TreeGrafter"/>
</dbReference>
<keyword evidence="6" id="KW-0325">Glycoprotein</keyword>
<dbReference type="AlphaFoldDB" id="A0A9P0BHH4"/>
<organism evidence="9 10">
    <name type="scientific">Brassicogethes aeneus</name>
    <name type="common">Rape pollen beetle</name>
    <name type="synonym">Meligethes aeneus</name>
    <dbReference type="NCBI Taxonomy" id="1431903"/>
    <lineage>
        <taxon>Eukaryota</taxon>
        <taxon>Metazoa</taxon>
        <taxon>Ecdysozoa</taxon>
        <taxon>Arthropoda</taxon>
        <taxon>Hexapoda</taxon>
        <taxon>Insecta</taxon>
        <taxon>Pterygota</taxon>
        <taxon>Neoptera</taxon>
        <taxon>Endopterygota</taxon>
        <taxon>Coleoptera</taxon>
        <taxon>Polyphaga</taxon>
        <taxon>Cucujiformia</taxon>
        <taxon>Nitidulidae</taxon>
        <taxon>Meligethinae</taxon>
        <taxon>Brassicogethes</taxon>
    </lineage>
</organism>
<evidence type="ECO:0000256" key="2">
    <source>
        <dbReference type="ARBA" id="ARBA00006476"/>
    </source>
</evidence>
<evidence type="ECO:0000256" key="6">
    <source>
        <dbReference type="ARBA" id="ARBA00023180"/>
    </source>
</evidence>
<name>A0A9P0BHH4_BRAAE</name>
<evidence type="ECO:0000259" key="8">
    <source>
        <dbReference type="Pfam" id="PF01284"/>
    </source>
</evidence>
<dbReference type="InterPro" id="IPR008253">
    <property type="entry name" value="Marvel"/>
</dbReference>
<evidence type="ECO:0000256" key="5">
    <source>
        <dbReference type="ARBA" id="ARBA00023136"/>
    </source>
</evidence>
<comment type="similarity">
    <text evidence="2">Belongs to the synaptophysin/synaptobrevin family.</text>
</comment>
<evidence type="ECO:0000313" key="9">
    <source>
        <dbReference type="EMBL" id="CAH0562172.1"/>
    </source>
</evidence>
<keyword evidence="3 7" id="KW-0812">Transmembrane</keyword>
<gene>
    <name evidence="9" type="ORF">MELIAE_LOCUS11370</name>
</gene>
<dbReference type="PRINTS" id="PR00220">
    <property type="entry name" value="SYNAPTOPHYSN"/>
</dbReference>
<keyword evidence="5 7" id="KW-0472">Membrane</keyword>
<accession>A0A9P0BHH4</accession>
<evidence type="ECO:0000256" key="4">
    <source>
        <dbReference type="ARBA" id="ARBA00022989"/>
    </source>
</evidence>
<feature type="transmembrane region" description="Helical" evidence="7">
    <location>
        <begin position="20"/>
        <end position="39"/>
    </location>
</feature>
<dbReference type="Proteomes" id="UP001154078">
    <property type="component" value="Chromosome 8"/>
</dbReference>
<feature type="transmembrane region" description="Helical" evidence="7">
    <location>
        <begin position="115"/>
        <end position="136"/>
    </location>
</feature>
<dbReference type="OrthoDB" id="10006326at2759"/>